<dbReference type="HOGENOM" id="CLU_418452_0_0_12"/>
<dbReference type="InterPro" id="IPR013783">
    <property type="entry name" value="Ig-like_fold"/>
</dbReference>
<gene>
    <name evidence="2" type="ORF">Lepil_0073</name>
</gene>
<sequence>MIAKSGKSAKAFLAIRNLFLLCALLVPVLLAGADRAKNIPGIDPLPLATGDGSPSSTKPDSQTAPNANNTTNPQMNPADPGYPKVRNLTVVPEPSEPFTAKISWDLYPDASTPIYVVRYSKPIANRAILLEAYNLTSPPLAAGTQVFLNRDMPEGVYYYAVVTAFELSRDGRLELKPGQNYTVVPFMVYRQDKSKPADPQKPEATQSDRDPNLKPEDFYIKSLTALDTEKGVVLNWPGLPIRGIEYEIFRSAEPIDSAERIDRAVNLGKVREGTPFFTDEGAVEGKRMYYGIAVRDAITGKVYRDLKYQASYIEHTHRRPKLEVRYDTFLPESLTAFLASGDTIQLIWIDPGPTVKEYRVFRNTMPITSAEILANSKELGTASPGSGGFRDSGLGAGTYYYALLPITTSGELLSVFQAGRTFTMFGVSLRAPRTDTADTATDTKPDDTKPDDTKPDDALKSAISGFEIIPEGENVRLNWKVVPGSAATRIQAFRAKEPLNDPAALQSKAVLLGDFAVSDGAAVDRNPGAGDHYYSLAEYDPATKTYIAVYFSRHPLTIEESRPTEDAAARLEKILSGAFTGARYTEAEEQLDAYLAGTDLTEELRSKALFYLGIVKFRLQKYEEAREIFKDPVAQAHDRERALFWYRISLERMKR</sequence>
<feature type="compositionally biased region" description="Low complexity" evidence="1">
    <location>
        <begin position="62"/>
        <end position="78"/>
    </location>
</feature>
<feature type="region of interest" description="Disordered" evidence="1">
    <location>
        <begin position="434"/>
        <end position="456"/>
    </location>
</feature>
<dbReference type="AlphaFoldDB" id="H2CHG1"/>
<feature type="compositionally biased region" description="Polar residues" evidence="1">
    <location>
        <begin position="52"/>
        <end position="61"/>
    </location>
</feature>
<accession>H2CHG1</accession>
<dbReference type="InterPro" id="IPR011990">
    <property type="entry name" value="TPR-like_helical_dom_sf"/>
</dbReference>
<evidence type="ECO:0000313" key="3">
    <source>
        <dbReference type="Proteomes" id="UP000005737"/>
    </source>
</evidence>
<dbReference type="STRING" id="183.GCA_002009735_02956"/>
<evidence type="ECO:0000313" key="2">
    <source>
        <dbReference type="EMBL" id="EHQ04784.1"/>
    </source>
</evidence>
<feature type="region of interest" description="Disordered" evidence="1">
    <location>
        <begin position="192"/>
        <end position="214"/>
    </location>
</feature>
<dbReference type="SUPFAM" id="SSF48452">
    <property type="entry name" value="TPR-like"/>
    <property type="match status" value="1"/>
</dbReference>
<name>H2CHG1_9LEPT</name>
<dbReference type="EMBL" id="JH597773">
    <property type="protein sequence ID" value="EHQ04784.1"/>
    <property type="molecule type" value="Genomic_DNA"/>
</dbReference>
<feature type="region of interest" description="Disordered" evidence="1">
    <location>
        <begin position="44"/>
        <end position="86"/>
    </location>
</feature>
<dbReference type="RefSeq" id="WP_002768834.1">
    <property type="nucleotide sequence ID" value="NZ_JH597773.1"/>
</dbReference>
<dbReference type="Gene3D" id="2.60.40.10">
    <property type="entry name" value="Immunoglobulins"/>
    <property type="match status" value="1"/>
</dbReference>
<proteinExistence type="predicted"/>
<protein>
    <recommendedName>
        <fullName evidence="4">Tetratricopeptide repeat protein</fullName>
    </recommendedName>
</protein>
<keyword evidence="3" id="KW-1185">Reference proteome</keyword>
<organism evidence="2 3">
    <name type="scientific">Leptonema illini DSM 21528</name>
    <dbReference type="NCBI Taxonomy" id="929563"/>
    <lineage>
        <taxon>Bacteria</taxon>
        <taxon>Pseudomonadati</taxon>
        <taxon>Spirochaetota</taxon>
        <taxon>Spirochaetia</taxon>
        <taxon>Leptospirales</taxon>
        <taxon>Leptospiraceae</taxon>
        <taxon>Leptonema</taxon>
    </lineage>
</organism>
<evidence type="ECO:0000256" key="1">
    <source>
        <dbReference type="SAM" id="MobiDB-lite"/>
    </source>
</evidence>
<dbReference type="Proteomes" id="UP000005737">
    <property type="component" value="Unassembled WGS sequence"/>
</dbReference>
<evidence type="ECO:0008006" key="4">
    <source>
        <dbReference type="Google" id="ProtNLM"/>
    </source>
</evidence>
<reference evidence="2 3" key="1">
    <citation type="submission" date="2011-10" db="EMBL/GenBank/DDBJ databases">
        <title>The Improved High-Quality Draft genome of Leptonema illini DSM 21528.</title>
        <authorList>
            <consortium name="US DOE Joint Genome Institute (JGI-PGF)"/>
            <person name="Lucas S."/>
            <person name="Copeland A."/>
            <person name="Lapidus A."/>
            <person name="Glavina del Rio T."/>
            <person name="Dalin E."/>
            <person name="Tice H."/>
            <person name="Bruce D."/>
            <person name="Goodwin L."/>
            <person name="Pitluck S."/>
            <person name="Peters L."/>
            <person name="Mikhailova N."/>
            <person name="Held B."/>
            <person name="Kyrpides N."/>
            <person name="Mavromatis K."/>
            <person name="Ivanova N."/>
            <person name="Markowitz V."/>
            <person name="Cheng J.-F."/>
            <person name="Hugenholtz P."/>
            <person name="Woyke T."/>
            <person name="Wu D."/>
            <person name="Gronow S."/>
            <person name="Wellnitz S."/>
            <person name="Brambilla E.-M."/>
            <person name="Klenk H.-P."/>
            <person name="Eisen J.A."/>
        </authorList>
    </citation>
    <scope>NUCLEOTIDE SEQUENCE [LARGE SCALE GENOMIC DNA]</scope>
    <source>
        <strain evidence="2 3">DSM 21528</strain>
    </source>
</reference>